<dbReference type="GO" id="GO:0005634">
    <property type="term" value="C:nucleus"/>
    <property type="evidence" value="ECO:0007669"/>
    <property type="project" value="InterPro"/>
</dbReference>
<dbReference type="GO" id="GO:0016787">
    <property type="term" value="F:hydrolase activity"/>
    <property type="evidence" value="ECO:0007669"/>
    <property type="project" value="InterPro"/>
</dbReference>
<dbReference type="PANTHER" id="PTHR13067">
    <property type="entry name" value="CASPASE-ACTIVATED DNASE"/>
    <property type="match status" value="1"/>
</dbReference>
<keyword evidence="1 2" id="KW-0053">Apoptosis</keyword>
<dbReference type="EMBL" id="QKKF02036132">
    <property type="protein sequence ID" value="RZF32649.1"/>
    <property type="molecule type" value="Genomic_DNA"/>
</dbReference>
<accession>A0A482WGI9</accession>
<dbReference type="Pfam" id="PF09230">
    <property type="entry name" value="DFF40"/>
    <property type="match status" value="1"/>
</dbReference>
<evidence type="ECO:0000256" key="2">
    <source>
        <dbReference type="PROSITE-ProRule" id="PRU00447"/>
    </source>
</evidence>
<feature type="domain" description="CIDE-N" evidence="3">
    <location>
        <begin position="16"/>
        <end position="93"/>
    </location>
</feature>
<dbReference type="SMART" id="SM00266">
    <property type="entry name" value="CAD"/>
    <property type="match status" value="1"/>
</dbReference>
<dbReference type="GO" id="GO:0006309">
    <property type="term" value="P:apoptotic DNA fragmentation"/>
    <property type="evidence" value="ECO:0007669"/>
    <property type="project" value="InterPro"/>
</dbReference>
<gene>
    <name evidence="4" type="ORF">LSTR_LSTR004077</name>
</gene>
<dbReference type="Gene3D" id="3.10.20.10">
    <property type="match status" value="1"/>
</dbReference>
<dbReference type="InterPro" id="IPR039729">
    <property type="entry name" value="DFF40"/>
</dbReference>
<dbReference type="OrthoDB" id="9943677at2759"/>
<organism evidence="4 5">
    <name type="scientific">Laodelphax striatellus</name>
    <name type="common">Small brown planthopper</name>
    <name type="synonym">Delphax striatella</name>
    <dbReference type="NCBI Taxonomy" id="195883"/>
    <lineage>
        <taxon>Eukaryota</taxon>
        <taxon>Metazoa</taxon>
        <taxon>Ecdysozoa</taxon>
        <taxon>Arthropoda</taxon>
        <taxon>Hexapoda</taxon>
        <taxon>Insecta</taxon>
        <taxon>Pterygota</taxon>
        <taxon>Neoptera</taxon>
        <taxon>Paraneoptera</taxon>
        <taxon>Hemiptera</taxon>
        <taxon>Auchenorrhyncha</taxon>
        <taxon>Fulgoroidea</taxon>
        <taxon>Delphacidae</taxon>
        <taxon>Criomorphinae</taxon>
        <taxon>Laodelphax</taxon>
    </lineage>
</organism>
<dbReference type="AlphaFoldDB" id="A0A482WGI9"/>
<evidence type="ECO:0000259" key="3">
    <source>
        <dbReference type="PROSITE" id="PS51135"/>
    </source>
</evidence>
<keyword evidence="5" id="KW-1185">Reference proteome</keyword>
<dbReference type="InterPro" id="IPR003508">
    <property type="entry name" value="CIDE-N_dom"/>
</dbReference>
<dbReference type="Proteomes" id="UP000291343">
    <property type="component" value="Unassembled WGS sequence"/>
</dbReference>
<dbReference type="PANTHER" id="PTHR13067:SF2">
    <property type="entry name" value="CASPASE-ACTIVATED DNASE"/>
    <property type="match status" value="1"/>
</dbReference>
<dbReference type="SMR" id="A0A482WGI9"/>
<dbReference type="FunCoup" id="A0A482WGI9">
    <property type="interactions" value="183"/>
</dbReference>
<reference evidence="4 5" key="1">
    <citation type="journal article" date="2017" name="Gigascience">
        <title>Genome sequence of the small brown planthopper, Laodelphax striatellus.</title>
        <authorList>
            <person name="Zhu J."/>
            <person name="Jiang F."/>
            <person name="Wang X."/>
            <person name="Yang P."/>
            <person name="Bao Y."/>
            <person name="Zhao W."/>
            <person name="Wang W."/>
            <person name="Lu H."/>
            <person name="Wang Q."/>
            <person name="Cui N."/>
            <person name="Li J."/>
            <person name="Chen X."/>
            <person name="Luo L."/>
            <person name="Yu J."/>
            <person name="Kang L."/>
            <person name="Cui F."/>
        </authorList>
    </citation>
    <scope>NUCLEOTIDE SEQUENCE [LARGE SCALE GENOMIC DNA]</scope>
    <source>
        <strain evidence="4">Lst14</strain>
    </source>
</reference>
<protein>
    <recommendedName>
        <fullName evidence="3">CIDE-N domain-containing protein</fullName>
    </recommendedName>
</protein>
<dbReference type="InterPro" id="IPR015311">
    <property type="entry name" value="DFF40_C"/>
</dbReference>
<name>A0A482WGI9_LAOST</name>
<dbReference type="GO" id="GO:0005737">
    <property type="term" value="C:cytoplasm"/>
    <property type="evidence" value="ECO:0007669"/>
    <property type="project" value="InterPro"/>
</dbReference>
<proteinExistence type="predicted"/>
<comment type="caution">
    <text evidence="4">The sequence shown here is derived from an EMBL/GenBank/DDBJ whole genome shotgun (WGS) entry which is preliminary data.</text>
</comment>
<dbReference type="GO" id="GO:0004520">
    <property type="term" value="F:DNA endonuclease activity"/>
    <property type="evidence" value="ECO:0007669"/>
    <property type="project" value="InterPro"/>
</dbReference>
<dbReference type="InParanoid" id="A0A482WGI9"/>
<dbReference type="SUPFAM" id="SSF54060">
    <property type="entry name" value="His-Me finger endonucleases"/>
    <property type="match status" value="1"/>
</dbReference>
<evidence type="ECO:0000313" key="4">
    <source>
        <dbReference type="EMBL" id="RZF32649.1"/>
    </source>
</evidence>
<dbReference type="STRING" id="195883.A0A482WGI9"/>
<dbReference type="PROSITE" id="PS51135">
    <property type="entry name" value="CIDE_N"/>
    <property type="match status" value="1"/>
</dbReference>
<dbReference type="InterPro" id="IPR044925">
    <property type="entry name" value="His-Me_finger_sf"/>
</dbReference>
<sequence>MTRRKKFEHRTLSKDELKGFKVTDVNRTQLYGVASSSLKDLIIKGSKKLNIKNDKEVTVHLNDGTHVDTQEYFNTLSSQTVLIFKKPGENIITGADLIYNVLKTANIDVLRAAVQVQNFFDDKIKEKVRILSSVVEKEQESSDKTLCSSRDEDPDWFTGLETNAQTKESFMFRRSQDRIRGYLYKSQADLKKNPEVLNNALVLKVVEESFSTFKELLRKDRYFGCYLDRSESSAMCNKEGEFACAGVWKNGKCLYEGRRMHLINPYSSREARIIFSTWNLDHCIERSRTILPSLLWASKEVALSCNTQAVNTSYFYTLLFTANNLRLVHIVCHDKGKHDTANCDKDKLLIPL</sequence>
<evidence type="ECO:0000256" key="1">
    <source>
        <dbReference type="ARBA" id="ARBA00022703"/>
    </source>
</evidence>
<evidence type="ECO:0000313" key="5">
    <source>
        <dbReference type="Proteomes" id="UP000291343"/>
    </source>
</evidence>
<dbReference type="SUPFAM" id="SSF54277">
    <property type="entry name" value="CAD &amp; PB1 domains"/>
    <property type="match status" value="1"/>
</dbReference>
<dbReference type="Pfam" id="PF02017">
    <property type="entry name" value="CIDE-N"/>
    <property type="match status" value="1"/>
</dbReference>